<dbReference type="AlphaFoldDB" id="Q9UY61"/>
<feature type="coiled-coil region" evidence="1">
    <location>
        <begin position="692"/>
        <end position="719"/>
    </location>
</feature>
<dbReference type="eggNOG" id="arCOG00370">
    <property type="taxonomic scope" value="Archaea"/>
</dbReference>
<reference evidence="3" key="2">
    <citation type="journal article" date="2000" name="J. Mol. Biol.">
        <title>Archaeal homologs of eukaryotic methylation guide small nucleolar RNAs: lessons from the Pyrococcus genomes.</title>
        <authorList>
            <person name="Gaspin C."/>
            <person name="Cavaille J."/>
            <person name="Erauso G."/>
        </authorList>
    </citation>
    <scope>NUCLEOTIDE SEQUENCE</scope>
    <source>
        <strain evidence="3">Orsay</strain>
    </source>
</reference>
<reference evidence="3 5" key="4">
    <citation type="journal article" date="2003" name="Mol. Microbiol.">
        <title>An integrated analysis of the genome of the hyperthermophilic archaeon Pyrococcus abyssi.</title>
        <authorList>
            <person name="Cohen G."/>
            <person name="Barbe V."/>
            <person name="Flament D."/>
            <person name="Galperin M."/>
            <person name="Heilig R."/>
            <person name="Ripp R."/>
            <person name="Lecompte O."/>
            <person name="Prieur D."/>
            <person name="Poch O."/>
            <person name="Quellerou J."/>
            <person name="Thierry J.C."/>
            <person name="Van der Oost J."/>
            <person name="Weissenbach J."/>
            <person name="Zivanovic Y."/>
            <person name="Forterre P."/>
        </authorList>
    </citation>
    <scope>NUCLEOTIDE SEQUENCE [LARGE SCALE GENOMIC DNA]</scope>
    <source>
        <strain evidence="5">GE5 / Orsay</strain>
        <strain evidence="3">Orsay</strain>
    </source>
</reference>
<proteinExistence type="predicted"/>
<reference evidence="4 6" key="5">
    <citation type="journal article" date="2012" name="Curr. Microbiol.">
        <title>Re-annotation of two hyperthermophilic archaea Pyrococcus abyssi GE5 and Pyrococcus furiosus DSM 3638.</title>
        <authorList>
            <person name="Gao J."/>
            <person name="Wang J."/>
        </authorList>
    </citation>
    <scope>GENOME REANNOTATION</scope>
    <source>
        <strain evidence="4">GE5</strain>
        <strain evidence="6">GE5 / Orsay</strain>
    </source>
</reference>
<protein>
    <submittedName>
        <fullName evidence="3">Uncharacterized protein</fullName>
    </submittedName>
</protein>
<keyword evidence="5" id="KW-1185">Reference proteome</keyword>
<evidence type="ECO:0000256" key="2">
    <source>
        <dbReference type="SAM" id="Phobius"/>
    </source>
</evidence>
<evidence type="ECO:0000313" key="6">
    <source>
        <dbReference type="Proteomes" id="UP000009139"/>
    </source>
</evidence>
<keyword evidence="2" id="KW-1133">Transmembrane helix</keyword>
<organism evidence="3 5">
    <name type="scientific">Pyrococcus abyssi (strain GE5 / Orsay)</name>
    <dbReference type="NCBI Taxonomy" id="272844"/>
    <lineage>
        <taxon>Archaea</taxon>
        <taxon>Methanobacteriati</taxon>
        <taxon>Methanobacteriota</taxon>
        <taxon>Thermococci</taxon>
        <taxon>Thermococcales</taxon>
        <taxon>Thermococcaceae</taxon>
        <taxon>Pyrococcus</taxon>
    </lineage>
</organism>
<feature type="transmembrane region" description="Helical" evidence="2">
    <location>
        <begin position="426"/>
        <end position="451"/>
    </location>
</feature>
<keyword evidence="2" id="KW-0812">Transmembrane</keyword>
<dbReference type="Gene3D" id="1.20.5.340">
    <property type="match status" value="1"/>
</dbReference>
<sequence length="805" mass="93171">MGVVFMVSFAIYTTSGDVVYDSLKMSKFRDMTSIIDMNNVIIAFKKGVTEILIGLRTLGRFEGEPRKERLILFLKVNSIDEYQTALKEISEFMRTKVDRKVFLDISIDSIDLSSFDKCREEIMRYAQFIVEIAKREKSLKVKPPSCLKVELDERISNNDLDDHRIRLSIIGLYVLYPLLEYTSEWIFFSVSASNEPGIWFVDKGDELESFKAIFAIYVLKGDSKENVIDEYGVGEIISDRELNDILKRKTVLYIKKIEGNHYLVISIFEGLNKRRIGILVEFPNVKPIMDSIDVEFENAVEKALTRANIMVTLGRSGAYDSNMASARNTVLQILMGGRRNTYIKIPLPENTLHKILNDVAFKAMLLKDIIRSSIEGKIPYERIFIGLGENCPTGLFEGICIVFSKYSHIPRRETQIHRKTQKEEGFPWGVLFGGVLIGLLVGVVIASVFTIPIPFIKKTNLASIEYEVPREFFEKTQFLGVGDKDLTGAWKQFNKALLAMNGTISRDNITTFLNYTLDLLIIYDREYRKYRESYNKIMNNITFLKRENEKLKSENTKLNKENNELEKRIVQLNKTNNELKKELEEFKVTFGHIIEKNLTTEVNNLRITITNISEYLNDRKEYLRDLLSVYDNIKKKASLNLSLSVKYQAIVDRMNITVFKELYDQASSIYNESVELEAELSEISKLINHKDYIKAKKMLNEVKGDVKSLETRYKTFKQSFETIVKSEGRYNFKKWALEKDGDNLFKLIYEMINDPNLSEVFRQLNDSYSEEILKVNGKQVDPLDMLRYLIEALKIIKGENEHESS</sequence>
<dbReference type="Proteomes" id="UP000000810">
    <property type="component" value="Chromosome"/>
</dbReference>
<gene>
    <name evidence="3" type="ordered locus">PAB1262</name>
</gene>
<reference evidence="3" key="3">
    <citation type="journal article" date="2001" name="Genome Res.">
        <title>Genome evolution at the genus level: comparison of three complete genomes of hyperthermophilic archaea.</title>
        <authorList>
            <person name="Lecompte O."/>
            <person name="Ripp R."/>
            <person name="Puzos-Barbe V."/>
            <person name="Duprat S."/>
            <person name="Heilig R."/>
            <person name="Dietrich J."/>
            <person name="Thierry J.C."/>
            <person name="Poch O."/>
        </authorList>
    </citation>
    <scope>NUCLEOTIDE SEQUENCE</scope>
    <source>
        <strain evidence="3">Orsay</strain>
    </source>
</reference>
<keyword evidence="1" id="KW-0175">Coiled coil</keyword>
<dbReference type="Proteomes" id="UP000009139">
    <property type="component" value="Chromosome"/>
</dbReference>
<dbReference type="HOGENOM" id="CLU_349732_0_0_2"/>
<dbReference type="EMBL" id="HE613800">
    <property type="protein sequence ID" value="CCE71114.1"/>
    <property type="molecule type" value="Genomic_DNA"/>
</dbReference>
<accession>Q9UY61</accession>
<dbReference type="PIR" id="A75014">
    <property type="entry name" value="A75014"/>
</dbReference>
<dbReference type="EMBL" id="AJ248288">
    <property type="protein sequence ID" value="CAB50551.1"/>
    <property type="molecule type" value="Genomic_DNA"/>
</dbReference>
<keyword evidence="2" id="KW-0472">Membrane</keyword>
<dbReference type="KEGG" id="pab:PAB1262"/>
<evidence type="ECO:0000256" key="1">
    <source>
        <dbReference type="SAM" id="Coils"/>
    </source>
</evidence>
<evidence type="ECO:0000313" key="4">
    <source>
        <dbReference type="EMBL" id="CCE71114.1"/>
    </source>
</evidence>
<reference evidence="3" key="1">
    <citation type="submission" date="1999-07" db="EMBL/GenBank/DDBJ databases">
        <authorList>
            <person name="Genoscope"/>
        </authorList>
    </citation>
    <scope>NUCLEOTIDE SEQUENCE</scope>
    <source>
        <strain evidence="3">Orsay</strain>
    </source>
</reference>
<name>Q9UY61_PYRAB</name>
<feature type="coiled-coil region" evidence="1">
    <location>
        <begin position="527"/>
        <end position="589"/>
    </location>
</feature>
<dbReference type="PATRIC" id="fig|272844.11.peg.1760"/>
<evidence type="ECO:0000313" key="3">
    <source>
        <dbReference type="EMBL" id="CAB50551.1"/>
    </source>
</evidence>
<evidence type="ECO:0000313" key="5">
    <source>
        <dbReference type="Proteomes" id="UP000000810"/>
    </source>
</evidence>